<dbReference type="Proteomes" id="UP001214441">
    <property type="component" value="Unassembled WGS sequence"/>
</dbReference>
<feature type="compositionally biased region" description="Basic and acidic residues" evidence="1">
    <location>
        <begin position="20"/>
        <end position="31"/>
    </location>
</feature>
<reference evidence="2 3" key="1">
    <citation type="submission" date="2023-05" db="EMBL/GenBank/DDBJ databases">
        <title>Streptantibioticus silvisoli sp. nov., acidotolerant actinomycetes 1 from pine litter.</title>
        <authorList>
            <person name="Swiecimska M."/>
            <person name="Golinska P."/>
            <person name="Sangal V."/>
            <person name="Wachnowicz B."/>
            <person name="Goodfellow M."/>
        </authorList>
    </citation>
    <scope>NUCLEOTIDE SEQUENCE [LARGE SCALE GENOMIC DNA]</scope>
    <source>
        <strain evidence="2 3">DSM 42109</strain>
    </source>
</reference>
<organism evidence="2 3">
    <name type="scientific">Streptomyces iconiensis</name>
    <dbReference type="NCBI Taxonomy" id="1384038"/>
    <lineage>
        <taxon>Bacteria</taxon>
        <taxon>Bacillati</taxon>
        <taxon>Actinomycetota</taxon>
        <taxon>Actinomycetes</taxon>
        <taxon>Kitasatosporales</taxon>
        <taxon>Streptomycetaceae</taxon>
        <taxon>Streptomyces</taxon>
    </lineage>
</organism>
<accession>A0ABT7A6U9</accession>
<feature type="compositionally biased region" description="Low complexity" evidence="1">
    <location>
        <begin position="1"/>
        <end position="18"/>
    </location>
</feature>
<evidence type="ECO:0000313" key="3">
    <source>
        <dbReference type="Proteomes" id="UP001214441"/>
    </source>
</evidence>
<evidence type="ECO:0000256" key="1">
    <source>
        <dbReference type="SAM" id="MobiDB-lite"/>
    </source>
</evidence>
<sequence length="86" mass="8856">MTTAEAPEVPEAAEAAEPGQSHDEEQARREAVVATAGHIRNVIGVLHALDLDETPPAATYSAAAAGTAVAGETVRIEEEEQAHATV</sequence>
<feature type="region of interest" description="Disordered" evidence="1">
    <location>
        <begin position="1"/>
        <end position="31"/>
    </location>
</feature>
<comment type="caution">
    <text evidence="2">The sequence shown here is derived from an EMBL/GenBank/DDBJ whole genome shotgun (WGS) entry which is preliminary data.</text>
</comment>
<dbReference type="EMBL" id="JANCPR020000050">
    <property type="protein sequence ID" value="MDJ1137041.1"/>
    <property type="molecule type" value="Genomic_DNA"/>
</dbReference>
<protein>
    <submittedName>
        <fullName evidence="2">Uncharacterized protein</fullName>
    </submittedName>
</protein>
<gene>
    <name evidence="2" type="ORF">NMN56_034885</name>
</gene>
<keyword evidence="3" id="KW-1185">Reference proteome</keyword>
<proteinExistence type="predicted"/>
<evidence type="ECO:0000313" key="2">
    <source>
        <dbReference type="EMBL" id="MDJ1137041.1"/>
    </source>
</evidence>
<name>A0ABT7A6U9_9ACTN</name>
<dbReference type="RefSeq" id="WP_274039413.1">
    <property type="nucleotide sequence ID" value="NZ_JANCPR020000050.1"/>
</dbReference>